<gene>
    <name evidence="1" type="ORF">Pyn_05857</name>
</gene>
<accession>A0A314UE55</accession>
<proteinExistence type="predicted"/>
<dbReference type="AlphaFoldDB" id="A0A314UE55"/>
<dbReference type="EMBL" id="PJQY01003655">
    <property type="protein sequence ID" value="PQM35621.1"/>
    <property type="molecule type" value="Genomic_DNA"/>
</dbReference>
<evidence type="ECO:0000313" key="2">
    <source>
        <dbReference type="Proteomes" id="UP000250321"/>
    </source>
</evidence>
<name>A0A314UE55_PRUYE</name>
<reference evidence="1 2" key="1">
    <citation type="submission" date="2018-02" db="EMBL/GenBank/DDBJ databases">
        <title>Draft genome of wild Prunus yedoensis var. nudiflora.</title>
        <authorList>
            <person name="Baek S."/>
            <person name="Kim J.-H."/>
            <person name="Choi K."/>
            <person name="Kim G.-B."/>
            <person name="Cho A."/>
            <person name="Jang H."/>
            <person name="Shin C.-H."/>
            <person name="Yu H.-J."/>
            <person name="Mun J.-H."/>
        </authorList>
    </citation>
    <scope>NUCLEOTIDE SEQUENCE [LARGE SCALE GENOMIC DNA]</scope>
    <source>
        <strain evidence="2">cv. Jeju island</strain>
        <tissue evidence="1">Leaf</tissue>
    </source>
</reference>
<organism evidence="1 2">
    <name type="scientific">Prunus yedoensis var. nudiflora</name>
    <dbReference type="NCBI Taxonomy" id="2094558"/>
    <lineage>
        <taxon>Eukaryota</taxon>
        <taxon>Viridiplantae</taxon>
        <taxon>Streptophyta</taxon>
        <taxon>Embryophyta</taxon>
        <taxon>Tracheophyta</taxon>
        <taxon>Spermatophyta</taxon>
        <taxon>Magnoliopsida</taxon>
        <taxon>eudicotyledons</taxon>
        <taxon>Gunneridae</taxon>
        <taxon>Pentapetalae</taxon>
        <taxon>rosids</taxon>
        <taxon>fabids</taxon>
        <taxon>Rosales</taxon>
        <taxon>Rosaceae</taxon>
        <taxon>Amygdaloideae</taxon>
        <taxon>Amygdaleae</taxon>
        <taxon>Prunus</taxon>
    </lineage>
</organism>
<evidence type="ECO:0000313" key="1">
    <source>
        <dbReference type="EMBL" id="PQM35621.1"/>
    </source>
</evidence>
<keyword evidence="2" id="KW-1185">Reference proteome</keyword>
<protein>
    <submittedName>
        <fullName evidence="1">Uncharacterized protein</fullName>
    </submittedName>
</protein>
<comment type="caution">
    <text evidence="1">The sequence shown here is derived from an EMBL/GenBank/DDBJ whole genome shotgun (WGS) entry which is preliminary data.</text>
</comment>
<sequence length="71" mass="7650">MPLTKGYKCGATSVKKILIDSQLSEGTEENVVDGIALVYKYLSHLTMSDLGCDDQGVVMGEGDTRRVALVE</sequence>
<dbReference type="Proteomes" id="UP000250321">
    <property type="component" value="Unassembled WGS sequence"/>
</dbReference>